<evidence type="ECO:0000313" key="12">
    <source>
        <dbReference type="Proteomes" id="UP001341281"/>
    </source>
</evidence>
<dbReference type="SUPFAM" id="SSF53098">
    <property type="entry name" value="Ribonuclease H-like"/>
    <property type="match status" value="1"/>
</dbReference>
<dbReference type="GO" id="GO:0008233">
    <property type="term" value="F:peptidase activity"/>
    <property type="evidence" value="ECO:0007669"/>
    <property type="project" value="UniProtKB-KW"/>
</dbReference>
<dbReference type="InterPro" id="IPR041373">
    <property type="entry name" value="RT_RNaseH"/>
</dbReference>
<keyword evidence="12" id="KW-1185">Reference proteome</keyword>
<keyword evidence="2" id="KW-0808">Transferase</keyword>
<dbReference type="Pfam" id="PF00078">
    <property type="entry name" value="RVT_1"/>
    <property type="match status" value="1"/>
</dbReference>
<protein>
    <submittedName>
        <fullName evidence="11">Uncharacterized protein</fullName>
    </submittedName>
</protein>
<evidence type="ECO:0000259" key="10">
    <source>
        <dbReference type="PROSITE" id="PS50994"/>
    </source>
</evidence>
<dbReference type="InterPro" id="IPR001584">
    <property type="entry name" value="Integrase_cat-core"/>
</dbReference>
<dbReference type="Pfam" id="PF17917">
    <property type="entry name" value="RT_RNaseH"/>
    <property type="match status" value="1"/>
</dbReference>
<dbReference type="InterPro" id="IPR043128">
    <property type="entry name" value="Rev_trsase/Diguanyl_cyclase"/>
</dbReference>
<keyword evidence="1" id="KW-0645">Protease</keyword>
<dbReference type="EMBL" id="CP144751">
    <property type="protein sequence ID" value="WVZ84215.1"/>
    <property type="molecule type" value="Genomic_DNA"/>
</dbReference>
<dbReference type="PANTHER" id="PTHR37984:SF5">
    <property type="entry name" value="PROTEIN NYNRIN-LIKE"/>
    <property type="match status" value="1"/>
</dbReference>
<dbReference type="GO" id="GO:0003676">
    <property type="term" value="F:nucleic acid binding"/>
    <property type="evidence" value="ECO:0007669"/>
    <property type="project" value="InterPro"/>
</dbReference>
<evidence type="ECO:0000256" key="4">
    <source>
        <dbReference type="ARBA" id="ARBA00022722"/>
    </source>
</evidence>
<evidence type="ECO:0000256" key="8">
    <source>
        <dbReference type="SAM" id="MobiDB-lite"/>
    </source>
</evidence>
<feature type="compositionally biased region" description="Low complexity" evidence="8">
    <location>
        <begin position="21"/>
        <end position="53"/>
    </location>
</feature>
<dbReference type="Gene3D" id="3.10.10.10">
    <property type="entry name" value="HIV Type 1 Reverse Transcriptase, subunit A, domain 1"/>
    <property type="match status" value="1"/>
</dbReference>
<dbReference type="FunFam" id="3.30.420.10:FF:000219">
    <property type="entry name" value="Putative retroelement"/>
    <property type="match status" value="1"/>
</dbReference>
<evidence type="ECO:0000256" key="2">
    <source>
        <dbReference type="ARBA" id="ARBA00022679"/>
    </source>
</evidence>
<dbReference type="Gene3D" id="3.30.420.10">
    <property type="entry name" value="Ribonuclease H-like superfamily/Ribonuclease H"/>
    <property type="match status" value="1"/>
</dbReference>
<organism evidence="11 12">
    <name type="scientific">Paspalum notatum var. saurae</name>
    <dbReference type="NCBI Taxonomy" id="547442"/>
    <lineage>
        <taxon>Eukaryota</taxon>
        <taxon>Viridiplantae</taxon>
        <taxon>Streptophyta</taxon>
        <taxon>Embryophyta</taxon>
        <taxon>Tracheophyta</taxon>
        <taxon>Spermatophyta</taxon>
        <taxon>Magnoliopsida</taxon>
        <taxon>Liliopsida</taxon>
        <taxon>Poales</taxon>
        <taxon>Poaceae</taxon>
        <taxon>PACMAD clade</taxon>
        <taxon>Panicoideae</taxon>
        <taxon>Andropogonodae</taxon>
        <taxon>Paspaleae</taxon>
        <taxon>Paspalinae</taxon>
        <taxon>Paspalum</taxon>
    </lineage>
</organism>
<dbReference type="InterPro" id="IPR043502">
    <property type="entry name" value="DNA/RNA_pol_sf"/>
</dbReference>
<dbReference type="Pfam" id="PF17921">
    <property type="entry name" value="Integrase_H2C2"/>
    <property type="match status" value="1"/>
</dbReference>
<name>A0AAQ3U6K0_PASNO</name>
<dbReference type="GO" id="GO:0015074">
    <property type="term" value="P:DNA integration"/>
    <property type="evidence" value="ECO:0007669"/>
    <property type="project" value="InterPro"/>
</dbReference>
<dbReference type="Pfam" id="PF00665">
    <property type="entry name" value="rve"/>
    <property type="match status" value="1"/>
</dbReference>
<evidence type="ECO:0000259" key="9">
    <source>
        <dbReference type="PROSITE" id="PS50878"/>
    </source>
</evidence>
<evidence type="ECO:0000256" key="3">
    <source>
        <dbReference type="ARBA" id="ARBA00022695"/>
    </source>
</evidence>
<evidence type="ECO:0000313" key="11">
    <source>
        <dbReference type="EMBL" id="WVZ84215.1"/>
    </source>
</evidence>
<keyword evidence="3" id="KW-0548">Nucleotidyltransferase</keyword>
<keyword evidence="4" id="KW-0540">Nuclease</keyword>
<evidence type="ECO:0000256" key="7">
    <source>
        <dbReference type="ARBA" id="ARBA00022918"/>
    </source>
</evidence>
<keyword evidence="6" id="KW-0378">Hydrolase</keyword>
<dbReference type="GO" id="GO:0004519">
    <property type="term" value="F:endonuclease activity"/>
    <property type="evidence" value="ECO:0007669"/>
    <property type="project" value="UniProtKB-KW"/>
</dbReference>
<dbReference type="PROSITE" id="PS50878">
    <property type="entry name" value="RT_POL"/>
    <property type="match status" value="1"/>
</dbReference>
<dbReference type="InterPro" id="IPR000477">
    <property type="entry name" value="RT_dom"/>
</dbReference>
<proteinExistence type="predicted"/>
<dbReference type="PROSITE" id="PS50994">
    <property type="entry name" value="INTEGRASE"/>
    <property type="match status" value="1"/>
</dbReference>
<feature type="domain" description="Reverse transcriptase" evidence="9">
    <location>
        <begin position="299"/>
        <end position="488"/>
    </location>
</feature>
<feature type="domain" description="Integrase catalytic" evidence="10">
    <location>
        <begin position="757"/>
        <end position="919"/>
    </location>
</feature>
<evidence type="ECO:0000256" key="5">
    <source>
        <dbReference type="ARBA" id="ARBA00022759"/>
    </source>
</evidence>
<dbReference type="FunFam" id="3.10.10.10:FF:000007">
    <property type="entry name" value="Retrovirus-related Pol polyprotein from transposon 17.6-like Protein"/>
    <property type="match status" value="1"/>
</dbReference>
<evidence type="ECO:0000256" key="6">
    <source>
        <dbReference type="ARBA" id="ARBA00022801"/>
    </source>
</evidence>
<dbReference type="CDD" id="cd01647">
    <property type="entry name" value="RT_LTR"/>
    <property type="match status" value="1"/>
</dbReference>
<accession>A0AAQ3U6K0</accession>
<evidence type="ECO:0000256" key="1">
    <source>
        <dbReference type="ARBA" id="ARBA00022670"/>
    </source>
</evidence>
<dbReference type="GO" id="GO:0003964">
    <property type="term" value="F:RNA-directed DNA polymerase activity"/>
    <property type="evidence" value="ECO:0007669"/>
    <property type="project" value="UniProtKB-KW"/>
</dbReference>
<dbReference type="AlphaFoldDB" id="A0AAQ3U6K0"/>
<dbReference type="InterPro" id="IPR050951">
    <property type="entry name" value="Retrovirus_Pol_polyprotein"/>
</dbReference>
<dbReference type="InterPro" id="IPR041588">
    <property type="entry name" value="Integrase_H2C2"/>
</dbReference>
<dbReference type="SUPFAM" id="SSF54160">
    <property type="entry name" value="Chromo domain-like"/>
    <property type="match status" value="1"/>
</dbReference>
<dbReference type="PANTHER" id="PTHR37984">
    <property type="entry name" value="PROTEIN CBG26694"/>
    <property type="match status" value="1"/>
</dbReference>
<dbReference type="InterPro" id="IPR012337">
    <property type="entry name" value="RNaseH-like_sf"/>
</dbReference>
<keyword evidence="7" id="KW-0695">RNA-directed DNA polymerase</keyword>
<gene>
    <name evidence="11" type="ORF">U9M48_031269</name>
</gene>
<sequence>MLLPDVQPVRSGARSTYQPPSGAAHSSSRVSAAGSTSLVDSSATTTATAPSSALGRRRLSPSEMAQCRAAGLCYNCDEKFVYGHKCKKLFILEVAPEDNEEEAEPDQEEQQQDLNISLHALTSIRATTYHTMRIWVHVGKRRLTALLDSGSTHNFIIQMSPLNSTYQPSGTPRCESLWAMHPSWLTATPCRSAAMTWSLGIGYLCDLGPILWDFGEQTLCFNLDDCHVGIDRETRLALHSLTAANDTLLGSLLDKFSNIFREPTGLPPQRAICHHIRLLPGTNAVAVRPYRYAQIQKDELERCHTPHSSAFSSPALLVCKQDGSWRLCIDYRALNAKTIKDKYPIPVVEELLDELRGARYFTKLDLRSGYHQVLMHPGDTHKTAFRTHQGLFEFLVMPFGLTNAPATFQALMNTVLQKFLRRFVLTLSDHCLFFKQSKCSFAAPSVAYLGHVISAQGITMDSNKVKAVLSWPVPKTVRAVRGFLGLASYYRRFIKDFGTIAAPLTRLLRKEGFRWTPEADGALRALRNAITTAPPFIVECDASGSGFGAVLHQGSGAVAFFSKPIAPRHAKLAAYERELIGLVQAVRHWRPYLWGRQFVVKTDHYSLKFLLDQCLATIPQHQWASKLMGFDFTVEFKPGYANVVADALSHRDADDLADQPECAAISGPSFSLFDELKEELDNTSGLDQERAQAHATTGDGKVFVRTGHEGIQKTLYWVRASFYVLGDRGRVCDHVSACRVCQQNKSEQLKLAGFLQPLQVPSMVWADIAMDFVEGLPRVHGKTVILTMVDRFSKFAHIIPLAHPYTATTVARAFFTEIVRLHGIPSSIVSDRDPVFTSAFWRELFCLSGVQLNMSSAYHPQSDGQSEATNKIIAMYLRCLTGDRPRQWLQWLAWAEYCYNSSFQASLGTSPFRVVYGRDPPSLRPYDGTSATLPAVDQQLRDRDEFLAEILDRLEQVQQYQKAQHDRRHREVSFTLGQWVWLWLLHRPAASLDVRGRSKLGPQFFGPFQVLERVGEVPACNCPRVPRFMIGDAPTTIPELASLRHGRVCQVPLKVVRGCLARGVFEVLVQWQGLSAAEASWMPLEEFRRLYPMFQLEDELLLQAGRDSMCGRQYQRRHKKAGD</sequence>
<dbReference type="GO" id="GO:0006508">
    <property type="term" value="P:proteolysis"/>
    <property type="evidence" value="ECO:0007669"/>
    <property type="project" value="UniProtKB-KW"/>
</dbReference>
<dbReference type="SUPFAM" id="SSF56672">
    <property type="entry name" value="DNA/RNA polymerases"/>
    <property type="match status" value="1"/>
</dbReference>
<dbReference type="InterPro" id="IPR016197">
    <property type="entry name" value="Chromo-like_dom_sf"/>
</dbReference>
<dbReference type="InterPro" id="IPR036397">
    <property type="entry name" value="RNaseH_sf"/>
</dbReference>
<keyword evidence="5" id="KW-0255">Endonuclease</keyword>
<dbReference type="Proteomes" id="UP001341281">
    <property type="component" value="Chromosome 07"/>
</dbReference>
<dbReference type="FunFam" id="3.30.70.270:FF:000063">
    <property type="entry name" value="Zinc knuckle domaincontaining protein"/>
    <property type="match status" value="1"/>
</dbReference>
<feature type="region of interest" description="Disordered" evidence="8">
    <location>
        <begin position="1"/>
        <end position="60"/>
    </location>
</feature>
<dbReference type="CDD" id="cd09274">
    <property type="entry name" value="RNase_HI_RT_Ty3"/>
    <property type="match status" value="1"/>
</dbReference>
<reference evidence="11 12" key="1">
    <citation type="submission" date="2024-02" db="EMBL/GenBank/DDBJ databases">
        <title>High-quality chromosome-scale genome assembly of Pensacola bahiagrass (Paspalum notatum Flugge var. saurae).</title>
        <authorList>
            <person name="Vega J.M."/>
            <person name="Podio M."/>
            <person name="Orjuela J."/>
            <person name="Siena L.A."/>
            <person name="Pessino S.C."/>
            <person name="Combes M.C."/>
            <person name="Mariac C."/>
            <person name="Albertini E."/>
            <person name="Pupilli F."/>
            <person name="Ortiz J.P.A."/>
            <person name="Leblanc O."/>
        </authorList>
    </citation>
    <scope>NUCLEOTIDE SEQUENCE [LARGE SCALE GENOMIC DNA]</scope>
    <source>
        <strain evidence="11">R1</strain>
        <tissue evidence="11">Leaf</tissue>
    </source>
</reference>
<dbReference type="Gene3D" id="3.30.70.270">
    <property type="match status" value="2"/>
</dbReference>